<comment type="caution">
    <text evidence="11">The sequence shown here is derived from an EMBL/GenBank/DDBJ whole genome shotgun (WGS) entry which is preliminary data.</text>
</comment>
<dbReference type="STRING" id="456.Ljor_2772"/>
<proteinExistence type="inferred from homology"/>
<reference evidence="11 12" key="1">
    <citation type="submission" date="2015-11" db="EMBL/GenBank/DDBJ databases">
        <title>Genomic analysis of 38 Legionella species identifies large and diverse effector repertoires.</title>
        <authorList>
            <person name="Burstein D."/>
            <person name="Amaro F."/>
            <person name="Zusman T."/>
            <person name="Lifshitz Z."/>
            <person name="Cohen O."/>
            <person name="Gilbert J.A."/>
            <person name="Pupko T."/>
            <person name="Shuman H.A."/>
            <person name="Segal G."/>
        </authorList>
    </citation>
    <scope>NUCLEOTIDE SEQUENCE [LARGE SCALE GENOMIC DNA]</scope>
    <source>
        <strain evidence="11 12">BL-540</strain>
    </source>
</reference>
<comment type="similarity">
    <text evidence="3 9">Belongs to the class-II pyridoxal-phosphate-dependent aminotransferase family. Histidinol-phosphate aminotransferase subfamily.</text>
</comment>
<comment type="cofactor">
    <cofactor evidence="1 9">
        <name>pyridoxal 5'-phosphate</name>
        <dbReference type="ChEBI" id="CHEBI:597326"/>
    </cofactor>
</comment>
<dbReference type="Proteomes" id="UP000055035">
    <property type="component" value="Unassembled WGS sequence"/>
</dbReference>
<dbReference type="GO" id="GO:0000105">
    <property type="term" value="P:L-histidine biosynthetic process"/>
    <property type="evidence" value="ECO:0007669"/>
    <property type="project" value="UniProtKB-UniRule"/>
</dbReference>
<dbReference type="InterPro" id="IPR005861">
    <property type="entry name" value="HisP_aminotrans"/>
</dbReference>
<evidence type="ECO:0000256" key="4">
    <source>
        <dbReference type="ARBA" id="ARBA00011738"/>
    </source>
</evidence>
<dbReference type="PANTHER" id="PTHR43643">
    <property type="entry name" value="HISTIDINOL-PHOSPHATE AMINOTRANSFERASE 2"/>
    <property type="match status" value="1"/>
</dbReference>
<dbReference type="Pfam" id="PF00155">
    <property type="entry name" value="Aminotran_1_2"/>
    <property type="match status" value="1"/>
</dbReference>
<dbReference type="GO" id="GO:0030170">
    <property type="term" value="F:pyridoxal phosphate binding"/>
    <property type="evidence" value="ECO:0007669"/>
    <property type="project" value="InterPro"/>
</dbReference>
<keyword evidence="9" id="KW-0028">Amino-acid biosynthesis</keyword>
<dbReference type="InterPro" id="IPR050106">
    <property type="entry name" value="HistidinolP_aminotransfase"/>
</dbReference>
<dbReference type="PANTHER" id="PTHR43643:SF3">
    <property type="entry name" value="HISTIDINOL-PHOSPHATE AMINOTRANSFERASE"/>
    <property type="match status" value="1"/>
</dbReference>
<dbReference type="HAMAP" id="MF_01023">
    <property type="entry name" value="HisC_aminotrans_2"/>
    <property type="match status" value="1"/>
</dbReference>
<keyword evidence="5 9" id="KW-0032">Aminotransferase</keyword>
<evidence type="ECO:0000256" key="8">
    <source>
        <dbReference type="ARBA" id="ARBA00047481"/>
    </source>
</evidence>
<keyword evidence="9" id="KW-0368">Histidine biosynthesis</keyword>
<dbReference type="CDD" id="cd00609">
    <property type="entry name" value="AAT_like"/>
    <property type="match status" value="1"/>
</dbReference>
<dbReference type="Gene3D" id="3.90.1150.10">
    <property type="entry name" value="Aspartate Aminotransferase, domain 1"/>
    <property type="match status" value="1"/>
</dbReference>
<keyword evidence="7 9" id="KW-0663">Pyridoxal phosphate</keyword>
<dbReference type="EC" id="2.6.1.9" evidence="9"/>
<dbReference type="AlphaFoldDB" id="A0A0W0VED8"/>
<dbReference type="EMBL" id="LNYJ01000011">
    <property type="protein sequence ID" value="KTD18466.1"/>
    <property type="molecule type" value="Genomic_DNA"/>
</dbReference>
<dbReference type="Gene3D" id="3.40.640.10">
    <property type="entry name" value="Type I PLP-dependent aspartate aminotransferase-like (Major domain)"/>
    <property type="match status" value="1"/>
</dbReference>
<feature type="domain" description="Aminotransferase class I/classII large" evidence="10">
    <location>
        <begin position="36"/>
        <end position="363"/>
    </location>
</feature>
<name>A0A0W0VED8_9GAMM</name>
<dbReference type="GO" id="GO:0004400">
    <property type="term" value="F:histidinol-phosphate transaminase activity"/>
    <property type="evidence" value="ECO:0007669"/>
    <property type="project" value="UniProtKB-UniRule"/>
</dbReference>
<evidence type="ECO:0000256" key="1">
    <source>
        <dbReference type="ARBA" id="ARBA00001933"/>
    </source>
</evidence>
<dbReference type="SUPFAM" id="SSF53383">
    <property type="entry name" value="PLP-dependent transferases"/>
    <property type="match status" value="1"/>
</dbReference>
<dbReference type="PATRIC" id="fig|456.5.peg.2970"/>
<comment type="catalytic activity">
    <reaction evidence="8 9">
        <text>L-histidinol phosphate + 2-oxoglutarate = 3-(imidazol-4-yl)-2-oxopropyl phosphate + L-glutamate</text>
        <dbReference type="Rhea" id="RHEA:23744"/>
        <dbReference type="ChEBI" id="CHEBI:16810"/>
        <dbReference type="ChEBI" id="CHEBI:29985"/>
        <dbReference type="ChEBI" id="CHEBI:57766"/>
        <dbReference type="ChEBI" id="CHEBI:57980"/>
        <dbReference type="EC" id="2.6.1.9"/>
    </reaction>
</comment>
<keyword evidence="12" id="KW-1185">Reference proteome</keyword>
<dbReference type="InterPro" id="IPR004839">
    <property type="entry name" value="Aminotransferase_I/II_large"/>
</dbReference>
<evidence type="ECO:0000256" key="9">
    <source>
        <dbReference type="HAMAP-Rule" id="MF_01023"/>
    </source>
</evidence>
<dbReference type="InterPro" id="IPR015422">
    <property type="entry name" value="PyrdxlP-dep_Trfase_small"/>
</dbReference>
<comment type="pathway">
    <text evidence="2 9">Amino-acid biosynthesis; L-histidine biosynthesis; L-histidine from 5-phospho-alpha-D-ribose 1-diphosphate: step 7/9.</text>
</comment>
<dbReference type="NCBIfam" id="TIGR01141">
    <property type="entry name" value="hisC"/>
    <property type="match status" value="1"/>
</dbReference>
<organism evidence="11 12">
    <name type="scientific">Legionella jordanis</name>
    <dbReference type="NCBI Taxonomy" id="456"/>
    <lineage>
        <taxon>Bacteria</taxon>
        <taxon>Pseudomonadati</taxon>
        <taxon>Pseudomonadota</taxon>
        <taxon>Gammaproteobacteria</taxon>
        <taxon>Legionellales</taxon>
        <taxon>Legionellaceae</taxon>
        <taxon>Legionella</taxon>
    </lineage>
</organism>
<feature type="modified residue" description="N6-(pyridoxal phosphate)lysine" evidence="9">
    <location>
        <position position="231"/>
    </location>
</feature>
<evidence type="ECO:0000313" key="11">
    <source>
        <dbReference type="EMBL" id="KTD18466.1"/>
    </source>
</evidence>
<keyword evidence="6 9" id="KW-0808">Transferase</keyword>
<gene>
    <name evidence="11" type="primary">hisC-2</name>
    <name evidence="9" type="synonym">hisC</name>
    <name evidence="11" type="ORF">Ljor_2772</name>
</gene>
<evidence type="ECO:0000259" key="10">
    <source>
        <dbReference type="Pfam" id="PF00155"/>
    </source>
</evidence>
<evidence type="ECO:0000313" key="12">
    <source>
        <dbReference type="Proteomes" id="UP000055035"/>
    </source>
</evidence>
<accession>A0A0W0VED8</accession>
<protein>
    <recommendedName>
        <fullName evidence="9">Histidinol-phosphate aminotransferase</fullName>
        <ecNumber evidence="9">2.6.1.9</ecNumber>
    </recommendedName>
    <alternativeName>
        <fullName evidence="9">Imidazole acetol-phosphate transaminase</fullName>
    </alternativeName>
</protein>
<evidence type="ECO:0000256" key="6">
    <source>
        <dbReference type="ARBA" id="ARBA00022679"/>
    </source>
</evidence>
<evidence type="ECO:0000256" key="5">
    <source>
        <dbReference type="ARBA" id="ARBA00022576"/>
    </source>
</evidence>
<dbReference type="OrthoDB" id="9813612at2"/>
<evidence type="ECO:0000256" key="7">
    <source>
        <dbReference type="ARBA" id="ARBA00022898"/>
    </source>
</evidence>
<evidence type="ECO:0000256" key="3">
    <source>
        <dbReference type="ARBA" id="ARBA00007970"/>
    </source>
</evidence>
<dbReference type="InterPro" id="IPR015424">
    <property type="entry name" value="PyrdxlP-dep_Trfase"/>
</dbReference>
<dbReference type="RefSeq" id="WP_058472126.1">
    <property type="nucleotide sequence ID" value="NZ_CAAAIC010000005.1"/>
</dbReference>
<dbReference type="UniPathway" id="UPA00031">
    <property type="reaction ID" value="UER00012"/>
</dbReference>
<evidence type="ECO:0000256" key="2">
    <source>
        <dbReference type="ARBA" id="ARBA00005011"/>
    </source>
</evidence>
<comment type="subunit">
    <text evidence="4 9">Homodimer.</text>
</comment>
<dbReference type="InterPro" id="IPR015421">
    <property type="entry name" value="PyrdxlP-dep_Trfase_major"/>
</dbReference>
<sequence>MSCDYQQLPHLGIQTLKPYIPGKPIEELAKEQGIPNIIKMASNENPYGCSEKVTEALANLSFTDIANYPSPINHPLREQLGDKLGIPKHMITLGNGSDLLFSLFITVFALHSGKQIVVHDKAFISYEIQAQTLGVPVQKIPLKRDWQVDIDAMIEASQRNTAILFLANPNNPTGIFTAYNDIERLLSQVPESTIVVVDEAYHEYASSYQETNGIALLAKFPNLIITRTFSKVYGLAGLRLGYAIACPDITELLWKVQLPFAINQAALQAASAALTDEDFIRNTLECTQEGMQELQRGLEALELPYLPSYGNFICFDCRMDASMLYQALLKEGIILRPLQAYGLPHHLRLTIGTKEQNRRFINTLGRCLSNLKGE</sequence>